<dbReference type="GO" id="GO:0032259">
    <property type="term" value="P:methylation"/>
    <property type="evidence" value="ECO:0007669"/>
    <property type="project" value="UniProtKB-KW"/>
</dbReference>
<dbReference type="Proteomes" id="UP000309186">
    <property type="component" value="Unassembled WGS sequence"/>
</dbReference>
<dbReference type="EMBL" id="PPSW01000023">
    <property type="protein sequence ID" value="TLX46330.1"/>
    <property type="molecule type" value="Genomic_DNA"/>
</dbReference>
<feature type="domain" description="Methyltransferase" evidence="1">
    <location>
        <begin position="50"/>
        <end position="145"/>
    </location>
</feature>
<dbReference type="CDD" id="cd02440">
    <property type="entry name" value="AdoMet_MTases"/>
    <property type="match status" value="1"/>
</dbReference>
<evidence type="ECO:0000259" key="1">
    <source>
        <dbReference type="Pfam" id="PF13649"/>
    </source>
</evidence>
<dbReference type="RefSeq" id="WP_138482546.1">
    <property type="nucleotide sequence ID" value="NZ_PPSW01000023.1"/>
</dbReference>
<evidence type="ECO:0000313" key="2">
    <source>
        <dbReference type="EMBL" id="TLX46330.1"/>
    </source>
</evidence>
<dbReference type="Pfam" id="PF13649">
    <property type="entry name" value="Methyltransf_25"/>
    <property type="match status" value="1"/>
</dbReference>
<dbReference type="GO" id="GO:0008168">
    <property type="term" value="F:methyltransferase activity"/>
    <property type="evidence" value="ECO:0007669"/>
    <property type="project" value="UniProtKB-KW"/>
</dbReference>
<accession>A0A5R9PZK3</accession>
<reference evidence="2 3" key="1">
    <citation type="submission" date="2018-01" db="EMBL/GenBank/DDBJ databases">
        <title>Co-occurrence of chitin degradation, pigmentation and bioactivity in marine Pseudoalteromonas.</title>
        <authorList>
            <person name="Paulsen S."/>
            <person name="Gram L."/>
            <person name="Machado H."/>
        </authorList>
    </citation>
    <scope>NUCLEOTIDE SEQUENCE [LARGE SCALE GENOMIC DNA]</scope>
    <source>
        <strain evidence="2 3">S3663</strain>
    </source>
</reference>
<comment type="caution">
    <text evidence="2">The sequence shown here is derived from an EMBL/GenBank/DDBJ whole genome shotgun (WGS) entry which is preliminary data.</text>
</comment>
<gene>
    <name evidence="2" type="primary">mraW</name>
    <name evidence="2" type="ORF">C1E24_14270</name>
</gene>
<dbReference type="PANTHER" id="PTHR42912:SF93">
    <property type="entry name" value="N6-ADENOSINE-METHYLTRANSFERASE TMT1A"/>
    <property type="match status" value="1"/>
</dbReference>
<protein>
    <submittedName>
        <fullName evidence="2">16S rRNA (Cytosine(1402)-N(4))-methyltransferase</fullName>
    </submittedName>
</protein>
<dbReference type="InterPro" id="IPR050508">
    <property type="entry name" value="Methyltransf_Superfamily"/>
</dbReference>
<dbReference type="Gene3D" id="3.40.50.150">
    <property type="entry name" value="Vaccinia Virus protein VP39"/>
    <property type="match status" value="1"/>
</dbReference>
<organism evidence="2 3">
    <name type="scientific">Pseudoalteromonas phenolica</name>
    <dbReference type="NCBI Taxonomy" id="161398"/>
    <lineage>
        <taxon>Bacteria</taxon>
        <taxon>Pseudomonadati</taxon>
        <taxon>Pseudomonadota</taxon>
        <taxon>Gammaproteobacteria</taxon>
        <taxon>Alteromonadales</taxon>
        <taxon>Pseudoalteromonadaceae</taxon>
        <taxon>Pseudoalteromonas</taxon>
    </lineage>
</organism>
<dbReference type="OrthoDB" id="5750352at2"/>
<dbReference type="PANTHER" id="PTHR42912">
    <property type="entry name" value="METHYLTRANSFERASE"/>
    <property type="match status" value="1"/>
</dbReference>
<evidence type="ECO:0000313" key="3">
    <source>
        <dbReference type="Proteomes" id="UP000309186"/>
    </source>
</evidence>
<keyword evidence="2" id="KW-0808">Transferase</keyword>
<keyword evidence="2" id="KW-0489">Methyltransferase</keyword>
<dbReference type="InterPro" id="IPR041698">
    <property type="entry name" value="Methyltransf_25"/>
</dbReference>
<dbReference type="InterPro" id="IPR029063">
    <property type="entry name" value="SAM-dependent_MTases_sf"/>
</dbReference>
<sequence length="215" mass="24254">MKKNTPYIPPLRFHWLTRYYDRIVAITTREKFFKSLIVKKIAQTKGNELLDVGCGTGTLTKTIAENFPHFKVTGLDADQTALDILRKKLSEKELNISLIQGFGQEMPFGENSYDIAVSSLFFHHLTRLDKIATLKEIRRTLKPSGALYIADWGKPTSILQRALFLIVQCLDGFKTTKDNVDGYLPSLIVEAGFVNVYEQDAIPTVLGTVRLIKAC</sequence>
<dbReference type="SUPFAM" id="SSF53335">
    <property type="entry name" value="S-adenosyl-L-methionine-dependent methyltransferases"/>
    <property type="match status" value="1"/>
</dbReference>
<dbReference type="AlphaFoldDB" id="A0A5R9PZK3"/>
<proteinExistence type="predicted"/>
<name>A0A5R9PZK3_9GAMM</name>